<dbReference type="InterPro" id="IPR014721">
    <property type="entry name" value="Ribsml_uS5_D2-typ_fold_subgr"/>
</dbReference>
<dbReference type="PANTHER" id="PTHR21569">
    <property type="entry name" value="RIBOSOMAL PROTEIN S9"/>
    <property type="match status" value="1"/>
</dbReference>
<sequence length="393" mass="41794">MVLQRAASTALTARSATRAALRTSNASTPRPAAAAAAAAGDWCLAGPSSVSASYRQVGGRAAASTATSPSSGTAGSGSGDFIPYRGTGRPRPPPLSNYLPTRVKPGVPTYYSARPSYVKTLLELDELTAASKRALEQAHFLARNAPPPPLILSASSTGTRSNPWQARSDMSTTLGSNLKAAQYRRIVGKLGMLARYRPLVHEHLSSTSLEEKVNRVMALFSRAASTRQTSVNDESAVSSPTTTHIDSNGRAYARGRRKESSARVWIIPVKPNSEQPGSAPAIGQVLVNGAPIATYFNAVHHRERILLPLRLTGLLGAYNVFALTRGGGTSGQAGAIAHGLAKALVEFNKEEEQGSTIRATLLKEGVLMRDPRMVERKKTGLAKARKAYTWVKR</sequence>
<reference evidence="8" key="1">
    <citation type="submission" date="2016-04" db="EMBL/GenBank/DDBJ databases">
        <authorList>
            <person name="Nguyen H.D."/>
            <person name="Samba Siva P."/>
            <person name="Cullis J."/>
            <person name="Levesque C.A."/>
            <person name="Hambleton S."/>
        </authorList>
    </citation>
    <scope>NUCLEOTIDE SEQUENCE</scope>
    <source>
        <strain evidence="8">DAOMC 236416</strain>
    </source>
</reference>
<evidence type="ECO:0000256" key="2">
    <source>
        <dbReference type="ARBA" id="ARBA00022980"/>
    </source>
</evidence>
<gene>
    <name evidence="8" type="ORF">A4X13_0g6762</name>
</gene>
<dbReference type="GO" id="GO:0006412">
    <property type="term" value="P:translation"/>
    <property type="evidence" value="ECO:0007669"/>
    <property type="project" value="InterPro"/>
</dbReference>
<dbReference type="GO" id="GO:0005763">
    <property type="term" value="C:mitochondrial small ribosomal subunit"/>
    <property type="evidence" value="ECO:0007669"/>
    <property type="project" value="TreeGrafter"/>
</dbReference>
<keyword evidence="9" id="KW-1185">Reference proteome</keyword>
<feature type="region of interest" description="Disordered" evidence="7">
    <location>
        <begin position="231"/>
        <end position="256"/>
    </location>
</feature>
<evidence type="ECO:0000256" key="4">
    <source>
        <dbReference type="ARBA" id="ARBA00039318"/>
    </source>
</evidence>
<feature type="compositionally biased region" description="Polar residues" evidence="7">
    <location>
        <begin position="231"/>
        <end position="246"/>
    </location>
</feature>
<dbReference type="PROSITE" id="PS00360">
    <property type="entry name" value="RIBOSOMAL_S9"/>
    <property type="match status" value="1"/>
</dbReference>
<dbReference type="InterPro" id="IPR020568">
    <property type="entry name" value="Ribosomal_Su5_D2-typ_SF"/>
</dbReference>
<dbReference type="GO" id="GO:0003723">
    <property type="term" value="F:RNA binding"/>
    <property type="evidence" value="ECO:0007669"/>
    <property type="project" value="TreeGrafter"/>
</dbReference>
<keyword evidence="3 6" id="KW-0687">Ribonucleoprotein</keyword>
<evidence type="ECO:0000313" key="9">
    <source>
        <dbReference type="Proteomes" id="UP000077521"/>
    </source>
</evidence>
<dbReference type="Gene3D" id="3.30.230.10">
    <property type="match status" value="1"/>
</dbReference>
<keyword evidence="2 6" id="KW-0689">Ribosomal protein</keyword>
<feature type="region of interest" description="Disordered" evidence="7">
    <location>
        <begin position="61"/>
        <end position="100"/>
    </location>
</feature>
<protein>
    <recommendedName>
        <fullName evidence="4">Small ribosomal subunit protein uS9m</fullName>
    </recommendedName>
    <alternativeName>
        <fullName evidence="5">37S ribosomal protein S9, mitochondrial</fullName>
    </alternativeName>
</protein>
<dbReference type="Pfam" id="PF00380">
    <property type="entry name" value="Ribosomal_S9"/>
    <property type="match status" value="1"/>
</dbReference>
<reference evidence="8" key="2">
    <citation type="journal article" date="2019" name="IMA Fungus">
        <title>Genome sequencing and comparison of five Tilletia species to identify candidate genes for the detection of regulated species infecting wheat.</title>
        <authorList>
            <person name="Nguyen H.D.T."/>
            <person name="Sultana T."/>
            <person name="Kesanakurti P."/>
            <person name="Hambleton S."/>
        </authorList>
    </citation>
    <scope>NUCLEOTIDE SEQUENCE</scope>
    <source>
        <strain evidence="8">DAOMC 236416</strain>
    </source>
</reference>
<dbReference type="InterPro" id="IPR023035">
    <property type="entry name" value="Ribosomal_uS9_bac/plastid"/>
</dbReference>
<evidence type="ECO:0000256" key="6">
    <source>
        <dbReference type="RuleBase" id="RU003815"/>
    </source>
</evidence>
<dbReference type="InterPro" id="IPR000754">
    <property type="entry name" value="Ribosomal_uS9"/>
</dbReference>
<dbReference type="InterPro" id="IPR020574">
    <property type="entry name" value="Ribosomal_uS9_CS"/>
</dbReference>
<dbReference type="NCBIfam" id="NF001099">
    <property type="entry name" value="PRK00132.1"/>
    <property type="match status" value="1"/>
</dbReference>
<name>A0A177TLR2_9BASI</name>
<dbReference type="PANTHER" id="PTHR21569:SF1">
    <property type="entry name" value="SMALL RIBOSOMAL SUBUNIT PROTEIN US9M"/>
    <property type="match status" value="1"/>
</dbReference>
<evidence type="ECO:0000313" key="8">
    <source>
        <dbReference type="EMBL" id="KAE8244207.1"/>
    </source>
</evidence>
<comment type="caution">
    <text evidence="8">The sequence shown here is derived from an EMBL/GenBank/DDBJ whole genome shotgun (WGS) entry which is preliminary data.</text>
</comment>
<evidence type="ECO:0000256" key="1">
    <source>
        <dbReference type="ARBA" id="ARBA00005251"/>
    </source>
</evidence>
<evidence type="ECO:0000256" key="3">
    <source>
        <dbReference type="ARBA" id="ARBA00023274"/>
    </source>
</evidence>
<dbReference type="AlphaFoldDB" id="A0A177TLR2"/>
<comment type="similarity">
    <text evidence="1 6">Belongs to the universal ribosomal protein uS9 family.</text>
</comment>
<feature type="compositionally biased region" description="Low complexity" evidence="7">
    <location>
        <begin position="61"/>
        <end position="73"/>
    </location>
</feature>
<dbReference type="GO" id="GO:0003735">
    <property type="term" value="F:structural constituent of ribosome"/>
    <property type="evidence" value="ECO:0007669"/>
    <property type="project" value="InterPro"/>
</dbReference>
<organism evidence="8 9">
    <name type="scientific">Tilletia indica</name>
    <dbReference type="NCBI Taxonomy" id="43049"/>
    <lineage>
        <taxon>Eukaryota</taxon>
        <taxon>Fungi</taxon>
        <taxon>Dikarya</taxon>
        <taxon>Basidiomycota</taxon>
        <taxon>Ustilaginomycotina</taxon>
        <taxon>Exobasidiomycetes</taxon>
        <taxon>Tilletiales</taxon>
        <taxon>Tilletiaceae</taxon>
        <taxon>Tilletia</taxon>
    </lineage>
</organism>
<accession>A0A177TLR2</accession>
<proteinExistence type="inferred from homology"/>
<dbReference type="EMBL" id="LWDF02000695">
    <property type="protein sequence ID" value="KAE8244207.1"/>
    <property type="molecule type" value="Genomic_DNA"/>
</dbReference>
<evidence type="ECO:0000256" key="7">
    <source>
        <dbReference type="SAM" id="MobiDB-lite"/>
    </source>
</evidence>
<dbReference type="SUPFAM" id="SSF54211">
    <property type="entry name" value="Ribosomal protein S5 domain 2-like"/>
    <property type="match status" value="1"/>
</dbReference>
<dbReference type="Proteomes" id="UP000077521">
    <property type="component" value="Unassembled WGS sequence"/>
</dbReference>
<evidence type="ECO:0000256" key="5">
    <source>
        <dbReference type="ARBA" id="ARBA00042623"/>
    </source>
</evidence>